<sequence>MNQNNFNKGTMKFISHKISFQRIKIDILRSFTSNVQYALSSNITFNFAIFLIQNSKLKDMGQSG</sequence>
<evidence type="ECO:0000313" key="1">
    <source>
        <dbReference type="EMBL" id="RNA40266.1"/>
    </source>
</evidence>
<gene>
    <name evidence="1" type="ORF">BpHYR1_007857</name>
</gene>
<dbReference type="EMBL" id="REGN01000656">
    <property type="protein sequence ID" value="RNA40266.1"/>
    <property type="molecule type" value="Genomic_DNA"/>
</dbReference>
<dbReference type="Proteomes" id="UP000276133">
    <property type="component" value="Unassembled WGS sequence"/>
</dbReference>
<proteinExistence type="predicted"/>
<reference evidence="1 2" key="1">
    <citation type="journal article" date="2018" name="Sci. Rep.">
        <title>Genomic signatures of local adaptation to the degree of environmental predictability in rotifers.</title>
        <authorList>
            <person name="Franch-Gras L."/>
            <person name="Hahn C."/>
            <person name="Garcia-Roger E.M."/>
            <person name="Carmona M.J."/>
            <person name="Serra M."/>
            <person name="Gomez A."/>
        </authorList>
    </citation>
    <scope>NUCLEOTIDE SEQUENCE [LARGE SCALE GENOMIC DNA]</scope>
    <source>
        <strain evidence="1">HYR1</strain>
    </source>
</reference>
<keyword evidence="2" id="KW-1185">Reference proteome</keyword>
<protein>
    <submittedName>
        <fullName evidence="1">Uncharacterized protein</fullName>
    </submittedName>
</protein>
<dbReference type="AlphaFoldDB" id="A0A3M7SWZ3"/>
<evidence type="ECO:0000313" key="2">
    <source>
        <dbReference type="Proteomes" id="UP000276133"/>
    </source>
</evidence>
<organism evidence="1 2">
    <name type="scientific">Brachionus plicatilis</name>
    <name type="common">Marine rotifer</name>
    <name type="synonym">Brachionus muelleri</name>
    <dbReference type="NCBI Taxonomy" id="10195"/>
    <lineage>
        <taxon>Eukaryota</taxon>
        <taxon>Metazoa</taxon>
        <taxon>Spiralia</taxon>
        <taxon>Gnathifera</taxon>
        <taxon>Rotifera</taxon>
        <taxon>Eurotatoria</taxon>
        <taxon>Monogononta</taxon>
        <taxon>Pseudotrocha</taxon>
        <taxon>Ploima</taxon>
        <taxon>Brachionidae</taxon>
        <taxon>Brachionus</taxon>
    </lineage>
</organism>
<name>A0A3M7SWZ3_BRAPC</name>
<comment type="caution">
    <text evidence="1">The sequence shown here is derived from an EMBL/GenBank/DDBJ whole genome shotgun (WGS) entry which is preliminary data.</text>
</comment>
<accession>A0A3M7SWZ3</accession>